<dbReference type="SMR" id="A0A343VTS3"/>
<name>A0A343VTS3_9ACTN</name>
<dbReference type="Pfam" id="PF00494">
    <property type="entry name" value="SQS_PSY"/>
    <property type="match status" value="1"/>
</dbReference>
<reference evidence="1" key="1">
    <citation type="submission" date="2018-01" db="EMBL/GenBank/DDBJ databases">
        <title>S. youssoufiensis.</title>
        <authorList>
            <person name="Li W.L."/>
        </authorList>
    </citation>
    <scope>NUCLEOTIDE SEQUENCE</scope>
    <source>
        <strain evidence="1">OUC6819</strain>
    </source>
</reference>
<dbReference type="InterPro" id="IPR002060">
    <property type="entry name" value="Squ/phyt_synthse"/>
</dbReference>
<protein>
    <submittedName>
        <fullName evidence="1">Phytoene synthase</fullName>
    </submittedName>
</protein>
<evidence type="ECO:0000313" key="1">
    <source>
        <dbReference type="EMBL" id="AVP32202.1"/>
    </source>
</evidence>
<dbReference type="InterPro" id="IPR008949">
    <property type="entry name" value="Isoprenoid_synthase_dom_sf"/>
</dbReference>
<proteinExistence type="predicted"/>
<dbReference type="EMBL" id="MG776357">
    <property type="protein sequence ID" value="AVP32202.1"/>
    <property type="molecule type" value="Genomic_DNA"/>
</dbReference>
<organism evidence="1">
    <name type="scientific">Streptomyces youssoufiensis</name>
    <dbReference type="NCBI Taxonomy" id="654447"/>
    <lineage>
        <taxon>Bacteria</taxon>
        <taxon>Bacillati</taxon>
        <taxon>Actinomycetota</taxon>
        <taxon>Actinomycetes</taxon>
        <taxon>Kitasatosporales</taxon>
        <taxon>Streptomycetaceae</taxon>
        <taxon>Streptomyces</taxon>
    </lineage>
</organism>
<dbReference type="GO" id="GO:0016765">
    <property type="term" value="F:transferase activity, transferring alkyl or aryl (other than methyl) groups"/>
    <property type="evidence" value="ECO:0007669"/>
    <property type="project" value="UniProtKB-ARBA"/>
</dbReference>
<dbReference type="Gene3D" id="1.10.600.10">
    <property type="entry name" value="Farnesyl Diphosphate Synthase"/>
    <property type="match status" value="1"/>
</dbReference>
<accession>A0A343VTS3</accession>
<sequence>MTRQEMDAAEIRDPLLREAYALCETVLQEENHASHTWMRDQLRPDRRPYWDAMIAFCGHADDLVDALNVPLVERLRRYDAFTQDFFRMLHATRQASPATVLGPLPGTPGRRSPGDGVRLVSLAFCDFVHTWRLSETGVRQAGQALRTDITTEAYDTASALEQYMLGVSGEPARWLAVLLGQRGQGLTEGAENAAISWGFGIQTLDFLLDIEEDLRLGKLYVPLDDLRRCGLERAELESAVAARQPSQPLRDVIGCQLDRVRRYFTAAEGWLDQERPAGWEAIRDSLTEGWATVDRIARCDHDVFALTADST</sequence>
<gene>
    <name evidence="1" type="primary">dmtC1</name>
</gene>
<dbReference type="PANTHER" id="PTHR31480">
    <property type="entry name" value="BIFUNCTIONAL LYCOPENE CYCLASE/PHYTOENE SYNTHASE"/>
    <property type="match status" value="1"/>
</dbReference>
<dbReference type="AlphaFoldDB" id="A0A343VTS3"/>
<dbReference type="SUPFAM" id="SSF48576">
    <property type="entry name" value="Terpenoid synthases"/>
    <property type="match status" value="1"/>
</dbReference>